<evidence type="ECO:0000313" key="4">
    <source>
        <dbReference type="EMBL" id="KAE9183676.1"/>
    </source>
</evidence>
<dbReference type="EMBL" id="QXGD01002170">
    <property type="protein sequence ID" value="KAE9192539.1"/>
    <property type="molecule type" value="Genomic_DNA"/>
</dbReference>
<protein>
    <submittedName>
        <fullName evidence="2">Uncharacterized protein</fullName>
    </submittedName>
</protein>
<evidence type="ECO:0000313" key="2">
    <source>
        <dbReference type="EMBL" id="KAE8978763.1"/>
    </source>
</evidence>
<reference evidence="8 9" key="1">
    <citation type="submission" date="2018-09" db="EMBL/GenBank/DDBJ databases">
        <title>Genomic investigation of the strawberry pathogen Phytophthora fragariae indicates pathogenicity is determined by transcriptional variation in three key races.</title>
        <authorList>
            <person name="Adams T.M."/>
            <person name="Armitage A.D."/>
            <person name="Sobczyk M.K."/>
            <person name="Bates H.J."/>
            <person name="Dunwell J.M."/>
            <person name="Nellist C.F."/>
            <person name="Harrison R.J."/>
        </authorList>
    </citation>
    <scope>NUCLEOTIDE SEQUENCE [LARGE SCALE GENOMIC DNA]</scope>
    <source>
        <strain evidence="5 7">BC-1</strain>
        <strain evidence="4 9">BC-23</strain>
        <strain evidence="3 6">NOV-27</strain>
        <strain evidence="2 8">SCRP245</strain>
    </source>
</reference>
<dbReference type="EMBL" id="QXFW01002416">
    <property type="protein sequence ID" value="KAE8978763.1"/>
    <property type="molecule type" value="Genomic_DNA"/>
</dbReference>
<dbReference type="Proteomes" id="UP000440367">
    <property type="component" value="Unassembled WGS sequence"/>
</dbReference>
<gene>
    <name evidence="5" type="ORF">PF002_g24173</name>
    <name evidence="4" type="ORF">PF004_g23883</name>
    <name evidence="3" type="ORF">PF005_g24034</name>
    <name evidence="2" type="ORF">PF011_g23114</name>
</gene>
<accession>A0A6A3IGE9</accession>
<evidence type="ECO:0000313" key="7">
    <source>
        <dbReference type="Proteomes" id="UP000440367"/>
    </source>
</evidence>
<evidence type="ECO:0000313" key="9">
    <source>
        <dbReference type="Proteomes" id="UP000476176"/>
    </source>
</evidence>
<keyword evidence="6" id="KW-1185">Reference proteome</keyword>
<evidence type="ECO:0000313" key="8">
    <source>
        <dbReference type="Proteomes" id="UP000460718"/>
    </source>
</evidence>
<evidence type="ECO:0000313" key="5">
    <source>
        <dbReference type="EMBL" id="KAE9192539.1"/>
    </source>
</evidence>
<feature type="region of interest" description="Disordered" evidence="1">
    <location>
        <begin position="1"/>
        <end position="36"/>
    </location>
</feature>
<organism evidence="2 8">
    <name type="scientific">Phytophthora fragariae</name>
    <dbReference type="NCBI Taxonomy" id="53985"/>
    <lineage>
        <taxon>Eukaryota</taxon>
        <taxon>Sar</taxon>
        <taxon>Stramenopiles</taxon>
        <taxon>Oomycota</taxon>
        <taxon>Peronosporomycetes</taxon>
        <taxon>Peronosporales</taxon>
        <taxon>Peronosporaceae</taxon>
        <taxon>Phytophthora</taxon>
    </lineage>
</organism>
<dbReference type="Proteomes" id="UP000433483">
    <property type="component" value="Unassembled WGS sequence"/>
</dbReference>
<dbReference type="Proteomes" id="UP000476176">
    <property type="component" value="Unassembled WGS sequence"/>
</dbReference>
<dbReference type="EMBL" id="QXGC01002626">
    <property type="protein sequence ID" value="KAE9183676.1"/>
    <property type="molecule type" value="Genomic_DNA"/>
</dbReference>
<evidence type="ECO:0000313" key="3">
    <source>
        <dbReference type="EMBL" id="KAE9178572.1"/>
    </source>
</evidence>
<dbReference type="Proteomes" id="UP000460718">
    <property type="component" value="Unassembled WGS sequence"/>
</dbReference>
<evidence type="ECO:0000256" key="1">
    <source>
        <dbReference type="SAM" id="MobiDB-lite"/>
    </source>
</evidence>
<evidence type="ECO:0000313" key="6">
    <source>
        <dbReference type="Proteomes" id="UP000433483"/>
    </source>
</evidence>
<comment type="caution">
    <text evidence="2">The sequence shown here is derived from an EMBL/GenBank/DDBJ whole genome shotgun (WGS) entry which is preliminary data.</text>
</comment>
<dbReference type="AlphaFoldDB" id="A0A6A3IGE9"/>
<proteinExistence type="predicted"/>
<dbReference type="EMBL" id="QXGB01002378">
    <property type="protein sequence ID" value="KAE9178572.1"/>
    <property type="molecule type" value="Genomic_DNA"/>
</dbReference>
<name>A0A6A3IGE9_9STRA</name>
<sequence>MIDDAPSYGTAIPGNESGESANTPRDFKHGTMNMKR</sequence>